<evidence type="ECO:0000256" key="8">
    <source>
        <dbReference type="PIRNR" id="PIRNR000071"/>
    </source>
</evidence>
<keyword evidence="4 8" id="KW-0813">Transport</keyword>
<evidence type="ECO:0000259" key="10">
    <source>
        <dbReference type="PROSITE" id="PS50903"/>
    </source>
</evidence>
<evidence type="ECO:0000256" key="6">
    <source>
        <dbReference type="ARBA" id="ARBA00022982"/>
    </source>
</evidence>
<evidence type="ECO:0000256" key="7">
    <source>
        <dbReference type="ARBA" id="ARBA00023004"/>
    </source>
</evidence>
<feature type="binding site" evidence="9">
    <location>
        <position position="42"/>
    </location>
    <ligand>
        <name>Fe cation</name>
        <dbReference type="ChEBI" id="CHEBI:24875"/>
    </ligand>
</feature>
<dbReference type="CDD" id="cd00730">
    <property type="entry name" value="rubredoxin"/>
    <property type="match status" value="1"/>
</dbReference>
<dbReference type="InterPro" id="IPR050526">
    <property type="entry name" value="Rubredoxin_ET"/>
</dbReference>
<organism evidence="11 12">
    <name type="scientific">Spongiibacter nanhainus</name>
    <dbReference type="NCBI Taxonomy" id="2794344"/>
    <lineage>
        <taxon>Bacteria</taxon>
        <taxon>Pseudomonadati</taxon>
        <taxon>Pseudomonadota</taxon>
        <taxon>Gammaproteobacteria</taxon>
        <taxon>Cellvibrionales</taxon>
        <taxon>Spongiibacteraceae</taxon>
        <taxon>Spongiibacter</taxon>
    </lineage>
</organism>
<keyword evidence="12" id="KW-1185">Reference proteome</keyword>
<feature type="binding site" evidence="9">
    <location>
        <position position="39"/>
    </location>
    <ligand>
        <name>Fe cation</name>
        <dbReference type="ChEBI" id="CHEBI:24875"/>
    </ligand>
</feature>
<keyword evidence="5 8" id="KW-0479">Metal-binding</keyword>
<evidence type="ECO:0000256" key="5">
    <source>
        <dbReference type="ARBA" id="ARBA00022723"/>
    </source>
</evidence>
<dbReference type="EMBL" id="CP066167">
    <property type="protein sequence ID" value="QQD17441.1"/>
    <property type="molecule type" value="Genomic_DNA"/>
</dbReference>
<feature type="binding site" evidence="9">
    <location>
        <position position="6"/>
    </location>
    <ligand>
        <name>Fe cation</name>
        <dbReference type="ChEBI" id="CHEBI:24875"/>
    </ligand>
</feature>
<dbReference type="Pfam" id="PF00301">
    <property type="entry name" value="Rubredoxin"/>
    <property type="match status" value="1"/>
</dbReference>
<dbReference type="Proteomes" id="UP000596063">
    <property type="component" value="Chromosome"/>
</dbReference>
<evidence type="ECO:0000256" key="9">
    <source>
        <dbReference type="PIRSR" id="PIRSR000071-1"/>
    </source>
</evidence>
<dbReference type="KEGG" id="snan:I6N98_13855"/>
<evidence type="ECO:0000256" key="3">
    <source>
        <dbReference type="ARBA" id="ARBA00005337"/>
    </source>
</evidence>
<dbReference type="Gene3D" id="2.20.28.10">
    <property type="match status" value="1"/>
</dbReference>
<evidence type="ECO:0000313" key="12">
    <source>
        <dbReference type="Proteomes" id="UP000596063"/>
    </source>
</evidence>
<keyword evidence="6 8" id="KW-0249">Electron transport</keyword>
<evidence type="ECO:0000313" key="11">
    <source>
        <dbReference type="EMBL" id="QQD17441.1"/>
    </source>
</evidence>
<evidence type="ECO:0000256" key="4">
    <source>
        <dbReference type="ARBA" id="ARBA00022448"/>
    </source>
</evidence>
<gene>
    <name evidence="11" type="ORF">I6N98_13855</name>
</gene>
<dbReference type="FunFam" id="2.20.28.10:FF:000001">
    <property type="entry name" value="Rubredoxin"/>
    <property type="match status" value="1"/>
</dbReference>
<dbReference type="InterPro" id="IPR024934">
    <property type="entry name" value="Rubredoxin-like_dom"/>
</dbReference>
<comment type="cofactor">
    <cofactor evidence="8 9">
        <name>Fe(3+)</name>
        <dbReference type="ChEBI" id="CHEBI:29034"/>
    </cofactor>
    <text evidence="8 9">Binds 1 Fe(3+) ion per subunit.</text>
</comment>
<dbReference type="RefSeq" id="WP_198568942.1">
    <property type="nucleotide sequence ID" value="NZ_CP066167.1"/>
</dbReference>
<proteinExistence type="inferred from homology"/>
<comment type="similarity">
    <text evidence="3 8">Belongs to the rubredoxin family.</text>
</comment>
<protein>
    <recommendedName>
        <fullName evidence="8">Rubredoxin</fullName>
    </recommendedName>
</protein>
<evidence type="ECO:0000256" key="2">
    <source>
        <dbReference type="ARBA" id="ARBA00004933"/>
    </source>
</evidence>
<dbReference type="AlphaFoldDB" id="A0A7T4QZ52"/>
<reference evidence="11 12" key="1">
    <citation type="submission" date="2020-12" db="EMBL/GenBank/DDBJ databases">
        <authorList>
            <person name="Shan Y."/>
        </authorList>
    </citation>
    <scope>NUCLEOTIDE SEQUENCE [LARGE SCALE GENOMIC DNA]</scope>
    <source>
        <strain evidence="12">csc3.9</strain>
    </source>
</reference>
<dbReference type="PANTHER" id="PTHR47627:SF1">
    <property type="entry name" value="RUBREDOXIN-1-RELATED"/>
    <property type="match status" value="1"/>
</dbReference>
<dbReference type="PANTHER" id="PTHR47627">
    <property type="entry name" value="RUBREDOXIN"/>
    <property type="match status" value="1"/>
</dbReference>
<accession>A0A7T4QZ52</accession>
<dbReference type="InterPro" id="IPR024935">
    <property type="entry name" value="Rubredoxin_dom"/>
</dbReference>
<dbReference type="GO" id="GO:0009055">
    <property type="term" value="F:electron transfer activity"/>
    <property type="evidence" value="ECO:0007669"/>
    <property type="project" value="InterPro"/>
</dbReference>
<keyword evidence="7 8" id="KW-0408">Iron</keyword>
<dbReference type="PIRSF" id="PIRSF000071">
    <property type="entry name" value="Rubredoxin"/>
    <property type="match status" value="1"/>
</dbReference>
<comment type="pathway">
    <text evidence="2">Hydrocarbon metabolism; alkane degradation.</text>
</comment>
<feature type="binding site" evidence="9">
    <location>
        <position position="9"/>
    </location>
    <ligand>
        <name>Fe cation</name>
        <dbReference type="ChEBI" id="CHEBI:24875"/>
    </ligand>
</feature>
<evidence type="ECO:0000256" key="1">
    <source>
        <dbReference type="ARBA" id="ARBA00002792"/>
    </source>
</evidence>
<dbReference type="SUPFAM" id="SSF57802">
    <property type="entry name" value="Rubredoxin-like"/>
    <property type="match status" value="1"/>
</dbReference>
<dbReference type="GO" id="GO:0043448">
    <property type="term" value="P:alkane catabolic process"/>
    <property type="evidence" value="ECO:0007669"/>
    <property type="project" value="TreeGrafter"/>
</dbReference>
<feature type="domain" description="Rubredoxin-like" evidence="10">
    <location>
        <begin position="1"/>
        <end position="52"/>
    </location>
</feature>
<dbReference type="GO" id="GO:0005506">
    <property type="term" value="F:iron ion binding"/>
    <property type="evidence" value="ECO:0007669"/>
    <property type="project" value="InterPro"/>
</dbReference>
<name>A0A7T4QZ52_9GAMM</name>
<dbReference type="InterPro" id="IPR024922">
    <property type="entry name" value="Rubredoxin"/>
</dbReference>
<sequence>MAKYECIVCGFVYDEDEGLPDDGIPPGTKWEDIPDDWTCYDCSCPKSDFELLE</sequence>
<comment type="function">
    <text evidence="1">Involved in the hydrocarbon hydroxylating system, which transfers electrons from NADH to rubredoxin reductase and then through rubredoxin to alkane 1 monooxygenase.</text>
</comment>
<dbReference type="PRINTS" id="PR00163">
    <property type="entry name" value="RUBREDOXIN"/>
</dbReference>
<dbReference type="PROSITE" id="PS50903">
    <property type="entry name" value="RUBREDOXIN_LIKE"/>
    <property type="match status" value="1"/>
</dbReference>